<evidence type="ECO:0000313" key="2">
    <source>
        <dbReference type="EMBL" id="PKC59340.1"/>
    </source>
</evidence>
<reference evidence="2 3" key="4">
    <citation type="submission" date="2017-10" db="EMBL/GenBank/DDBJ databases">
        <title>Genome analyses suggest a sexual origin of heterokaryosis in a supposedly ancient asexual fungus.</title>
        <authorList>
            <person name="Corradi N."/>
            <person name="Sedzielewska K."/>
            <person name="Noel J."/>
            <person name="Charron P."/>
            <person name="Farinelli L."/>
            <person name="Marton T."/>
            <person name="Kruger M."/>
            <person name="Pelin A."/>
            <person name="Brachmann A."/>
            <person name="Corradi N."/>
        </authorList>
    </citation>
    <scope>NUCLEOTIDE SEQUENCE [LARGE SCALE GENOMIC DNA]</scope>
    <source>
        <strain evidence="2 3">A1</strain>
    </source>
</reference>
<reference evidence="1 4" key="1">
    <citation type="submission" date="2016-04" db="EMBL/GenBank/DDBJ databases">
        <title>Genome analyses suggest a sexual origin of heterokaryosis in a supposedly ancient asexual fungus.</title>
        <authorList>
            <person name="Ropars J."/>
            <person name="Sedzielewska K."/>
            <person name="Noel J."/>
            <person name="Charron P."/>
            <person name="Farinelli L."/>
            <person name="Marton T."/>
            <person name="Kruger M."/>
            <person name="Pelin A."/>
            <person name="Brachmann A."/>
            <person name="Corradi N."/>
        </authorList>
    </citation>
    <scope>NUCLEOTIDE SEQUENCE [LARGE SCALE GENOMIC DNA]</scope>
    <source>
        <strain evidence="1 4">A5</strain>
    </source>
</reference>
<evidence type="ECO:0000313" key="3">
    <source>
        <dbReference type="Proteomes" id="UP000232688"/>
    </source>
</evidence>
<evidence type="ECO:0000313" key="1">
    <source>
        <dbReference type="EMBL" id="PKC13318.1"/>
    </source>
</evidence>
<dbReference type="Proteomes" id="UP000232688">
    <property type="component" value="Unassembled WGS sequence"/>
</dbReference>
<dbReference type="EMBL" id="LLXJ01000197">
    <property type="protein sequence ID" value="PKC13318.1"/>
    <property type="molecule type" value="Genomic_DNA"/>
</dbReference>
<protein>
    <submittedName>
        <fullName evidence="1">Uncharacterized protein</fullName>
    </submittedName>
</protein>
<comment type="caution">
    <text evidence="1">The sequence shown here is derived from an EMBL/GenBank/DDBJ whole genome shotgun (WGS) entry which is preliminary data.</text>
</comment>
<accession>A0A2I1EPE6</accession>
<name>A0A2I1EPE6_9GLOM</name>
<proteinExistence type="predicted"/>
<organism evidence="1 4">
    <name type="scientific">Rhizophagus irregularis</name>
    <dbReference type="NCBI Taxonomy" id="588596"/>
    <lineage>
        <taxon>Eukaryota</taxon>
        <taxon>Fungi</taxon>
        <taxon>Fungi incertae sedis</taxon>
        <taxon>Mucoromycota</taxon>
        <taxon>Glomeromycotina</taxon>
        <taxon>Glomeromycetes</taxon>
        <taxon>Glomerales</taxon>
        <taxon>Glomeraceae</taxon>
        <taxon>Rhizophagus</taxon>
    </lineage>
</organism>
<evidence type="ECO:0000313" key="4">
    <source>
        <dbReference type="Proteomes" id="UP000232722"/>
    </source>
</evidence>
<gene>
    <name evidence="2" type="ORF">RhiirA1_41615</name>
    <name evidence="1" type="ORF">RhiirA5_73066</name>
</gene>
<dbReference type="EMBL" id="LLXH01001353">
    <property type="protein sequence ID" value="PKC59340.1"/>
    <property type="molecule type" value="Genomic_DNA"/>
</dbReference>
<dbReference type="VEuPathDB" id="FungiDB:RhiirA1_41615"/>
<dbReference type="AlphaFoldDB" id="A0A2I1EPE6"/>
<reference evidence="2 3" key="3">
    <citation type="submission" date="2017-10" db="EMBL/GenBank/DDBJ databases">
        <title>Extensive intraspecific genome diversity in a model arbuscular mycorrhizal fungus.</title>
        <authorList>
            <person name="Chen E.C.H."/>
            <person name="Morin E."/>
            <person name="Baudet D."/>
            <person name="Noel J."/>
            <person name="Ndikumana S."/>
            <person name="Charron P."/>
            <person name="St-Onge C."/>
            <person name="Giorgi J."/>
            <person name="Grigoriev I.V."/>
            <person name="Roux C."/>
            <person name="Martin F.M."/>
            <person name="Corradi N."/>
        </authorList>
    </citation>
    <scope>NUCLEOTIDE SEQUENCE [LARGE SCALE GENOMIC DNA]</scope>
    <source>
        <strain evidence="2 3">A1</strain>
    </source>
</reference>
<dbReference type="Proteomes" id="UP000232722">
    <property type="component" value="Unassembled WGS sequence"/>
</dbReference>
<reference evidence="1 4" key="2">
    <citation type="submission" date="2017-09" db="EMBL/GenBank/DDBJ databases">
        <title>Extensive intraspecific genome diversity in a model arbuscular mycorrhizal fungus.</title>
        <authorList>
            <person name="Chen E.C."/>
            <person name="Morin E."/>
            <person name="Beaudet D."/>
            <person name="Noel J."/>
            <person name="Ndikumana S."/>
            <person name="Charron P."/>
            <person name="St-Onge C."/>
            <person name="Giorgi J."/>
            <person name="Grigoriev I.V."/>
            <person name="Roux C."/>
            <person name="Martin F.M."/>
            <person name="Corradi N."/>
        </authorList>
    </citation>
    <scope>NUCLEOTIDE SEQUENCE [LARGE SCALE GENOMIC DNA]</scope>
    <source>
        <strain evidence="1 4">A5</strain>
    </source>
</reference>
<sequence length="92" mass="11057">MKLKEILKRRSKRFKNPLKKLINVLEGWRYYLWFIVLFSLSLSLSHSSLPISFLSLSPIPSLFPLDQVATSFLKNLVKLYYRFVHFIKYIYN</sequence>